<evidence type="ECO:0000259" key="4">
    <source>
        <dbReference type="Pfam" id="PF13193"/>
    </source>
</evidence>
<dbReference type="FunFam" id="3.30.300.30:FF:000008">
    <property type="entry name" value="2,3-dihydroxybenzoate-AMP ligase"/>
    <property type="match status" value="1"/>
</dbReference>
<dbReference type="RefSeq" id="WP_012871956.1">
    <property type="nucleotide sequence ID" value="NC_013523.1"/>
</dbReference>
<proteinExistence type="inferred from homology"/>
<dbReference type="KEGG" id="sti:Sthe_1474"/>
<dbReference type="STRING" id="479434.Sthe_1474"/>
<evidence type="ECO:0000256" key="2">
    <source>
        <dbReference type="ARBA" id="ARBA00022598"/>
    </source>
</evidence>
<comment type="similarity">
    <text evidence="1">Belongs to the ATP-dependent AMP-binding enzyme family.</text>
</comment>
<feature type="domain" description="AMP-binding enzyme C-terminal" evidence="4">
    <location>
        <begin position="436"/>
        <end position="511"/>
    </location>
</feature>
<keyword evidence="2 5" id="KW-0436">Ligase</keyword>
<dbReference type="eggNOG" id="COG0318">
    <property type="taxonomic scope" value="Bacteria"/>
</dbReference>
<reference evidence="6" key="1">
    <citation type="submission" date="2009-11" db="EMBL/GenBank/DDBJ databases">
        <title>The complete chromosome 1 of Sphaerobacter thermophilus DSM 20745.</title>
        <authorList>
            <person name="Lucas S."/>
            <person name="Copeland A."/>
            <person name="Lapidus A."/>
            <person name="Glavina del Rio T."/>
            <person name="Dalin E."/>
            <person name="Tice H."/>
            <person name="Bruce D."/>
            <person name="Goodwin L."/>
            <person name="Pitluck S."/>
            <person name="Kyrpides N."/>
            <person name="Mavromatis K."/>
            <person name="Ivanova N."/>
            <person name="Mikhailova N."/>
            <person name="LaButti K.M."/>
            <person name="Clum A."/>
            <person name="Sun H.I."/>
            <person name="Brettin T."/>
            <person name="Detter J.C."/>
            <person name="Han C."/>
            <person name="Larimer F."/>
            <person name="Land M."/>
            <person name="Hauser L."/>
            <person name="Markowitz V."/>
            <person name="Cheng J.F."/>
            <person name="Hugenholtz P."/>
            <person name="Woyke T."/>
            <person name="Wu D."/>
            <person name="Steenblock K."/>
            <person name="Schneider S."/>
            <person name="Pukall R."/>
            <person name="Goeker M."/>
            <person name="Klenk H.P."/>
            <person name="Eisen J.A."/>
        </authorList>
    </citation>
    <scope>NUCLEOTIDE SEQUENCE [LARGE SCALE GENOMIC DNA]</scope>
    <source>
        <strain evidence="6">ATCC 49802 / DSM 20745 / S 6022</strain>
    </source>
</reference>
<dbReference type="Gene3D" id="3.40.50.12780">
    <property type="entry name" value="N-terminal domain of ligase-like"/>
    <property type="match status" value="1"/>
</dbReference>
<dbReference type="Pfam" id="PF00501">
    <property type="entry name" value="AMP-binding"/>
    <property type="match status" value="1"/>
</dbReference>
<dbReference type="Pfam" id="PF13193">
    <property type="entry name" value="AMP-binding_C"/>
    <property type="match status" value="1"/>
</dbReference>
<name>D1C3U2_SPHTD</name>
<dbReference type="SUPFAM" id="SSF56801">
    <property type="entry name" value="Acetyl-CoA synthetase-like"/>
    <property type="match status" value="1"/>
</dbReference>
<dbReference type="Proteomes" id="UP000002027">
    <property type="component" value="Chromosome 1"/>
</dbReference>
<dbReference type="InterPro" id="IPR045851">
    <property type="entry name" value="AMP-bd_C_sf"/>
</dbReference>
<sequence>MLGPTLTVNAVFDRAARLFPKQEIVERLDDGSIRQSTYRETLGRAAQLAERLRRAGLQPGDRVATLLWNRTAHLEAYYAIPAVGGVIHTLNLRLNPPDLAHVVNHAEDRFLIVDASLLPVFEAFRDEVRLERVFVVGEPPNGAGYERYDDLLTVGSADVGRERMAPDTPAFLCYTSGTTGRPKGVLWTHGQLAMASLALTSTISFAISRDDCILMSVPMFHVAGWALPYAALLVGARVVMPGPRPHARDMLDLMSGEQATFAAGVPTVWHDIANLMEANPGLWSLSPRLRAVLGGSAAPEALLRRLERLGMTAIHGWGMTEVLLGFQAHVKLDQFPPEERYTWLAKQGLPAPFVEARVVGDDGREAPWDGKSVGELQVRGPWIATSYYLGESAESFHDGWLATGDVAVIDEEGYIKIVDRAKDLIKSGGEWISSLELEAALVEHPAVEEAAVIGVPHERWQERPIALVVVRQGQQATAEELRAFLAERFVKWWLPDKILFVDELAKTSTGKLAKAELRARYRDQVWEEDA</sequence>
<accession>D1C3U2</accession>
<dbReference type="InterPro" id="IPR050237">
    <property type="entry name" value="ATP-dep_AMP-bd_enzyme"/>
</dbReference>
<evidence type="ECO:0000256" key="1">
    <source>
        <dbReference type="ARBA" id="ARBA00006432"/>
    </source>
</evidence>
<dbReference type="InterPro" id="IPR025110">
    <property type="entry name" value="AMP-bd_C"/>
</dbReference>
<gene>
    <name evidence="5" type="ordered locus">Sthe_1474</name>
</gene>
<protein>
    <submittedName>
        <fullName evidence="5">AMP-dependent synthetase and ligase</fullName>
    </submittedName>
</protein>
<dbReference type="PANTHER" id="PTHR43767">
    <property type="entry name" value="LONG-CHAIN-FATTY-ACID--COA LIGASE"/>
    <property type="match status" value="1"/>
</dbReference>
<dbReference type="PANTHER" id="PTHR43767:SF11">
    <property type="entry name" value="MEDIUM-CHAIN-FATTY-ACID--COA LIGASE"/>
    <property type="match status" value="1"/>
</dbReference>
<evidence type="ECO:0000313" key="6">
    <source>
        <dbReference type="Proteomes" id="UP000002027"/>
    </source>
</evidence>
<dbReference type="NCBIfam" id="NF004837">
    <property type="entry name" value="PRK06187.1"/>
    <property type="match status" value="1"/>
</dbReference>
<evidence type="ECO:0000259" key="3">
    <source>
        <dbReference type="Pfam" id="PF00501"/>
    </source>
</evidence>
<keyword evidence="6" id="KW-1185">Reference proteome</keyword>
<dbReference type="InterPro" id="IPR042099">
    <property type="entry name" value="ANL_N_sf"/>
</dbReference>
<dbReference type="PROSITE" id="PS00455">
    <property type="entry name" value="AMP_BINDING"/>
    <property type="match status" value="1"/>
</dbReference>
<dbReference type="InterPro" id="IPR020845">
    <property type="entry name" value="AMP-binding_CS"/>
</dbReference>
<dbReference type="CDD" id="cd12119">
    <property type="entry name" value="ttLC_FACS_AlkK_like"/>
    <property type="match status" value="1"/>
</dbReference>
<dbReference type="Gene3D" id="3.30.300.30">
    <property type="match status" value="1"/>
</dbReference>
<reference evidence="5 6" key="2">
    <citation type="journal article" date="2010" name="Stand. Genomic Sci.">
        <title>Complete genome sequence of Desulfohalobium retbaense type strain (HR(100)).</title>
        <authorList>
            <person name="Spring S."/>
            <person name="Nolan M."/>
            <person name="Lapidus A."/>
            <person name="Glavina Del Rio T."/>
            <person name="Copeland A."/>
            <person name="Tice H."/>
            <person name="Cheng J.F."/>
            <person name="Lucas S."/>
            <person name="Land M."/>
            <person name="Chen F."/>
            <person name="Bruce D."/>
            <person name="Goodwin L."/>
            <person name="Pitluck S."/>
            <person name="Ivanova N."/>
            <person name="Mavromatis K."/>
            <person name="Mikhailova N."/>
            <person name="Pati A."/>
            <person name="Chen A."/>
            <person name="Palaniappan K."/>
            <person name="Hauser L."/>
            <person name="Chang Y.J."/>
            <person name="Jeffries C.D."/>
            <person name="Munk C."/>
            <person name="Kiss H."/>
            <person name="Chain P."/>
            <person name="Han C."/>
            <person name="Brettin T."/>
            <person name="Detter J.C."/>
            <person name="Schuler E."/>
            <person name="Goker M."/>
            <person name="Rohde M."/>
            <person name="Bristow J."/>
            <person name="Eisen J.A."/>
            <person name="Markowitz V."/>
            <person name="Hugenholtz P."/>
            <person name="Kyrpides N.C."/>
            <person name="Klenk H.P."/>
        </authorList>
    </citation>
    <scope>NUCLEOTIDE SEQUENCE [LARGE SCALE GENOMIC DNA]</scope>
    <source>
        <strain evidence="6">ATCC 49802 / DSM 20745 / S 6022</strain>
    </source>
</reference>
<evidence type="ECO:0000313" key="5">
    <source>
        <dbReference type="EMBL" id="ACZ38909.1"/>
    </source>
</evidence>
<dbReference type="InterPro" id="IPR000873">
    <property type="entry name" value="AMP-dep_synth/lig_dom"/>
</dbReference>
<dbReference type="GO" id="GO:0016877">
    <property type="term" value="F:ligase activity, forming carbon-sulfur bonds"/>
    <property type="evidence" value="ECO:0007669"/>
    <property type="project" value="UniProtKB-ARBA"/>
</dbReference>
<dbReference type="AlphaFoldDB" id="D1C3U2"/>
<feature type="domain" description="AMP-dependent synthetase/ligase" evidence="3">
    <location>
        <begin position="12"/>
        <end position="388"/>
    </location>
</feature>
<dbReference type="OrthoDB" id="9778383at2"/>
<dbReference type="EMBL" id="CP001823">
    <property type="protein sequence ID" value="ACZ38909.1"/>
    <property type="molecule type" value="Genomic_DNA"/>
</dbReference>
<dbReference type="HOGENOM" id="CLU_000022_59_5_0"/>
<organism evidence="5 6">
    <name type="scientific">Sphaerobacter thermophilus (strain ATCC 49802 / DSM 20745 / KCCM 41009 / NCIMB 13125 / S 6022)</name>
    <dbReference type="NCBI Taxonomy" id="479434"/>
    <lineage>
        <taxon>Bacteria</taxon>
        <taxon>Pseudomonadati</taxon>
        <taxon>Thermomicrobiota</taxon>
        <taxon>Thermomicrobia</taxon>
        <taxon>Sphaerobacterales</taxon>
        <taxon>Sphaerobacterineae</taxon>
        <taxon>Sphaerobacteraceae</taxon>
        <taxon>Sphaerobacter</taxon>
    </lineage>
</organism>
<dbReference type="InParanoid" id="D1C3U2"/>